<dbReference type="PANTHER" id="PTHR12202">
    <property type="entry name" value="ESF1 HOMOLOG"/>
    <property type="match status" value="1"/>
</dbReference>
<evidence type="ECO:0000259" key="6">
    <source>
        <dbReference type="Pfam" id="PF08159"/>
    </source>
</evidence>
<feature type="domain" description="NUC153" evidence="6">
    <location>
        <begin position="683"/>
        <end position="710"/>
    </location>
</feature>
<dbReference type="OrthoDB" id="431825at2759"/>
<gene>
    <name evidence="8" type="ORF">H696_03404</name>
</gene>
<feature type="compositionally biased region" description="Basic and acidic residues" evidence="5">
    <location>
        <begin position="653"/>
        <end position="666"/>
    </location>
</feature>
<feature type="compositionally biased region" description="Acidic residues" evidence="5">
    <location>
        <begin position="86"/>
        <end position="97"/>
    </location>
</feature>
<dbReference type="eggNOG" id="KOG2318">
    <property type="taxonomic scope" value="Eukaryota"/>
</dbReference>
<dbReference type="AlphaFoldDB" id="A0A058Z6P1"/>
<keyword evidence="9" id="KW-1185">Reference proteome</keyword>
<keyword evidence="3" id="KW-0175">Coiled coil</keyword>
<evidence type="ECO:0000256" key="1">
    <source>
        <dbReference type="ARBA" id="ARBA00004604"/>
    </source>
</evidence>
<dbReference type="InterPro" id="IPR012580">
    <property type="entry name" value="NUC153"/>
</dbReference>
<feature type="region of interest" description="Disordered" evidence="5">
    <location>
        <begin position="570"/>
        <end position="618"/>
    </location>
</feature>
<feature type="compositionally biased region" description="Basic residues" evidence="5">
    <location>
        <begin position="507"/>
        <end position="517"/>
    </location>
</feature>
<dbReference type="OMA" id="YEMEMSW"/>
<feature type="region of interest" description="Disordered" evidence="5">
    <location>
        <begin position="70"/>
        <end position="157"/>
    </location>
</feature>
<feature type="domain" description="ESF1 RRM" evidence="7">
    <location>
        <begin position="177"/>
        <end position="355"/>
    </location>
</feature>
<keyword evidence="4" id="KW-0539">Nucleus</keyword>
<evidence type="ECO:0000256" key="5">
    <source>
        <dbReference type="SAM" id="MobiDB-lite"/>
    </source>
</evidence>
<feature type="compositionally biased region" description="Acidic residues" evidence="5">
    <location>
        <begin position="526"/>
        <end position="539"/>
    </location>
</feature>
<protein>
    <submittedName>
        <fullName evidence="8">Uncharacterized protein</fullName>
    </submittedName>
</protein>
<dbReference type="Pfam" id="PF25121">
    <property type="entry name" value="RRM_ESF1"/>
    <property type="match status" value="1"/>
</dbReference>
<evidence type="ECO:0000256" key="3">
    <source>
        <dbReference type="ARBA" id="ARBA00023054"/>
    </source>
</evidence>
<dbReference type="GeneID" id="20528129"/>
<dbReference type="GO" id="GO:0005730">
    <property type="term" value="C:nucleolus"/>
    <property type="evidence" value="ECO:0007669"/>
    <property type="project" value="UniProtKB-SubCell"/>
</dbReference>
<evidence type="ECO:0000313" key="9">
    <source>
        <dbReference type="Proteomes" id="UP000030693"/>
    </source>
</evidence>
<evidence type="ECO:0000256" key="4">
    <source>
        <dbReference type="ARBA" id="ARBA00023242"/>
    </source>
</evidence>
<dbReference type="EMBL" id="KB932205">
    <property type="protein sequence ID" value="KCV69939.1"/>
    <property type="molecule type" value="Genomic_DNA"/>
</dbReference>
<accession>A0A058Z6P1</accession>
<feature type="region of interest" description="Disordered" evidence="5">
    <location>
        <begin position="408"/>
        <end position="448"/>
    </location>
</feature>
<dbReference type="GO" id="GO:0006364">
    <property type="term" value="P:rRNA processing"/>
    <property type="evidence" value="ECO:0007669"/>
    <property type="project" value="InterPro"/>
</dbReference>
<feature type="region of interest" description="Disordered" evidence="5">
    <location>
        <begin position="715"/>
        <end position="792"/>
    </location>
</feature>
<feature type="compositionally biased region" description="Acidic residues" evidence="5">
    <location>
        <begin position="134"/>
        <end position="157"/>
    </location>
</feature>
<evidence type="ECO:0000256" key="2">
    <source>
        <dbReference type="ARBA" id="ARBA00009087"/>
    </source>
</evidence>
<feature type="compositionally biased region" description="Basic and acidic residues" evidence="5">
    <location>
        <begin position="606"/>
        <end position="618"/>
    </location>
</feature>
<dbReference type="RefSeq" id="XP_009495545.1">
    <property type="nucleotide sequence ID" value="XM_009497270.1"/>
</dbReference>
<dbReference type="PANTHER" id="PTHR12202:SF0">
    <property type="entry name" value="ESF1 HOMOLOG"/>
    <property type="match status" value="1"/>
</dbReference>
<dbReference type="GO" id="GO:0003723">
    <property type="term" value="F:RNA binding"/>
    <property type="evidence" value="ECO:0007669"/>
    <property type="project" value="TreeGrafter"/>
</dbReference>
<sequence length="792" mass="88208">MSDDQRFSKAATDLRFRKAPRKVTKIQVDSRFKGMFEDDRFATIASVDRYGRPVAESKKKRAVSDLHRFYELDKEASDANSSDQASDSEAEAEEDEQAGNKQADAASSDEDTPAPSRPKVSGYDLARGLVTVESSDEEDAGEADDSDAEGTDADADEEELDAAVVLDRVDVPIGDATRRFACVNMDWDKIKAVHLLKLFQSFVPTGGSIISVTIFPSEFGKERLAYEAQYGPPRELFTSPNIDEKELREAEELGLTQEDLEHERMLETLAQRKHHLHARDLDTGEEGQVADPRLIKYQLERLRYYYAVVECDSVRTAMEVFAGCNDIEFEDSGNLVDLRYIPDDMDFEDEPHDFADSLPSNYMPTTFHTNALSHSTVRLTWDEDDHSKKAVLRRRLDEKDLDDIDISAYLASDSDDSSDDEQPGEKAPSRSIDMADDENDEIIDKSQRKKYSSLLKEISLENNPDQEMEITFNTELDDKVDRLVKERKKKNQNADKTVWEAYLDRRKEKRKERRKLLRQGASAGSDSEDAGSDAEDPEAAAEAALQLQLKLKQKKKKSAFGSLGGGFFDDAAAAGDDKQTEAAADMAKQADPFLAVQEPTAGSSRAEQRRAKQEAKQREADELALMMVGDGTISKQKHFDLREIHRAERLAGRKKLSSKDRARVEEVQSAEAGEDAFKFNPKDDRFTSMFDSHKFAIDPSSPHFKRTSAMDALIAERQSRIRKREAQEDQARAASKGAAAAAAATSASSSSSTSTGTSDSLSQDTVDISSMVERLKRKAGSGKGPAGKRSRL</sequence>
<dbReference type="Proteomes" id="UP000030693">
    <property type="component" value="Unassembled WGS sequence"/>
</dbReference>
<organism evidence="8">
    <name type="scientific">Fonticula alba</name>
    <name type="common">Slime mold</name>
    <dbReference type="NCBI Taxonomy" id="691883"/>
    <lineage>
        <taxon>Eukaryota</taxon>
        <taxon>Rotosphaerida</taxon>
        <taxon>Fonticulaceae</taxon>
        <taxon>Fonticula</taxon>
    </lineage>
</organism>
<name>A0A058Z6P1_FONAL</name>
<feature type="compositionally biased region" description="Acidic residues" evidence="5">
    <location>
        <begin position="413"/>
        <end position="422"/>
    </location>
</feature>
<evidence type="ECO:0000313" key="8">
    <source>
        <dbReference type="EMBL" id="KCV69939.1"/>
    </source>
</evidence>
<proteinExistence type="inferred from homology"/>
<dbReference type="InterPro" id="IPR039754">
    <property type="entry name" value="Esf1"/>
</dbReference>
<comment type="subcellular location">
    <subcellularLocation>
        <location evidence="1">Nucleus</location>
        <location evidence="1">Nucleolus</location>
    </subcellularLocation>
</comment>
<dbReference type="Pfam" id="PF08159">
    <property type="entry name" value="NUC153"/>
    <property type="match status" value="1"/>
</dbReference>
<feature type="compositionally biased region" description="Low complexity" evidence="5">
    <location>
        <begin position="732"/>
        <end position="762"/>
    </location>
</feature>
<feature type="compositionally biased region" description="Basic residues" evidence="5">
    <location>
        <begin position="775"/>
        <end position="792"/>
    </location>
</feature>
<feature type="region of interest" description="Disordered" evidence="5">
    <location>
        <begin position="507"/>
        <end position="541"/>
    </location>
</feature>
<dbReference type="STRING" id="691883.A0A058Z6P1"/>
<comment type="similarity">
    <text evidence="2">Belongs to the ESF1 family.</text>
</comment>
<dbReference type="InterPro" id="IPR056750">
    <property type="entry name" value="RRM_ESF1"/>
</dbReference>
<reference evidence="8" key="1">
    <citation type="submission" date="2013-04" db="EMBL/GenBank/DDBJ databases">
        <title>The Genome Sequence of Fonticula alba ATCC 38817.</title>
        <authorList>
            <consortium name="The Broad Institute Genomics Platform"/>
            <person name="Russ C."/>
            <person name="Cuomo C."/>
            <person name="Burger G."/>
            <person name="Gray M.W."/>
            <person name="Holland P.W.H."/>
            <person name="King N."/>
            <person name="Lang F.B.F."/>
            <person name="Roger A.J."/>
            <person name="Ruiz-Trillo I."/>
            <person name="Brown M."/>
            <person name="Walker B."/>
            <person name="Young S."/>
            <person name="Zeng Q."/>
            <person name="Gargeya S."/>
            <person name="Fitzgerald M."/>
            <person name="Haas B."/>
            <person name="Abouelleil A."/>
            <person name="Allen A.W."/>
            <person name="Alvarado L."/>
            <person name="Arachchi H.M."/>
            <person name="Berlin A.M."/>
            <person name="Chapman S.B."/>
            <person name="Gainer-Dewar J."/>
            <person name="Goldberg J."/>
            <person name="Griggs A."/>
            <person name="Gujja S."/>
            <person name="Hansen M."/>
            <person name="Howarth C."/>
            <person name="Imamovic A."/>
            <person name="Ireland A."/>
            <person name="Larimer J."/>
            <person name="McCowan C."/>
            <person name="Murphy C."/>
            <person name="Pearson M."/>
            <person name="Poon T.W."/>
            <person name="Priest M."/>
            <person name="Roberts A."/>
            <person name="Saif S."/>
            <person name="Shea T."/>
            <person name="Sisk P."/>
            <person name="Sykes S."/>
            <person name="Wortman J."/>
            <person name="Nusbaum C."/>
            <person name="Birren B."/>
        </authorList>
    </citation>
    <scope>NUCLEOTIDE SEQUENCE [LARGE SCALE GENOMIC DNA]</scope>
    <source>
        <strain evidence="8">ATCC 38817</strain>
    </source>
</reference>
<feature type="region of interest" description="Disordered" evidence="5">
    <location>
        <begin position="653"/>
        <end position="681"/>
    </location>
</feature>
<evidence type="ECO:0000259" key="7">
    <source>
        <dbReference type="Pfam" id="PF25121"/>
    </source>
</evidence>